<feature type="transmembrane region" description="Helical" evidence="1">
    <location>
        <begin position="119"/>
        <end position="139"/>
    </location>
</feature>
<dbReference type="Proteomes" id="UP000662074">
    <property type="component" value="Unassembled WGS sequence"/>
</dbReference>
<gene>
    <name evidence="2" type="ORF">GCM10011425_33150</name>
</gene>
<feature type="transmembrane region" description="Helical" evidence="1">
    <location>
        <begin position="89"/>
        <end position="107"/>
    </location>
</feature>
<evidence type="ECO:0008006" key="4">
    <source>
        <dbReference type="Google" id="ProtNLM"/>
    </source>
</evidence>
<keyword evidence="1" id="KW-1133">Transmembrane helix</keyword>
<keyword evidence="1" id="KW-0812">Transmembrane</keyword>
<dbReference type="EMBL" id="BMDO01000010">
    <property type="protein sequence ID" value="GGI52103.1"/>
    <property type="molecule type" value="Genomic_DNA"/>
</dbReference>
<evidence type="ECO:0000313" key="3">
    <source>
        <dbReference type="Proteomes" id="UP000662074"/>
    </source>
</evidence>
<sequence length="153" mass="18000">MIYFITFVYALISLEGKSASVLLHDANSQFIIYLPFTHIPFLLGFYNPIYIWVEFLPLFILYAFFFVLLSYVFGVFTQERLFTHRGYHYLRVFYLANFTLPVIMLFLTELLSEASFDAWGIVGLHLLLGIFIFFMAAIFKQGLKLQDEQDLIF</sequence>
<dbReference type="AlphaFoldDB" id="A0A917JAJ5"/>
<accession>A0A917JAJ5</accession>
<name>A0A917JAJ5_9SPHI</name>
<feature type="transmembrane region" description="Helical" evidence="1">
    <location>
        <begin position="59"/>
        <end position="77"/>
    </location>
</feature>
<comment type="caution">
    <text evidence="2">The sequence shown here is derived from an EMBL/GenBank/DDBJ whole genome shotgun (WGS) entry which is preliminary data.</text>
</comment>
<proteinExistence type="predicted"/>
<feature type="transmembrane region" description="Helical" evidence="1">
    <location>
        <begin position="30"/>
        <end position="53"/>
    </location>
</feature>
<evidence type="ECO:0000256" key="1">
    <source>
        <dbReference type="SAM" id="Phobius"/>
    </source>
</evidence>
<keyword evidence="1" id="KW-0472">Membrane</keyword>
<protein>
    <recommendedName>
        <fullName evidence="4">DUF2975 domain-containing protein</fullName>
    </recommendedName>
</protein>
<reference evidence="2" key="2">
    <citation type="submission" date="2020-09" db="EMBL/GenBank/DDBJ databases">
        <authorList>
            <person name="Sun Q."/>
            <person name="Sedlacek I."/>
        </authorList>
    </citation>
    <scope>NUCLEOTIDE SEQUENCE</scope>
    <source>
        <strain evidence="2">CCM 8711</strain>
    </source>
</reference>
<reference evidence="2" key="1">
    <citation type="journal article" date="2014" name="Int. J. Syst. Evol. Microbiol.">
        <title>Complete genome sequence of Corynebacterium casei LMG S-19264T (=DSM 44701T), isolated from a smear-ripened cheese.</title>
        <authorList>
            <consortium name="US DOE Joint Genome Institute (JGI-PGF)"/>
            <person name="Walter F."/>
            <person name="Albersmeier A."/>
            <person name="Kalinowski J."/>
            <person name="Ruckert C."/>
        </authorList>
    </citation>
    <scope>NUCLEOTIDE SEQUENCE</scope>
    <source>
        <strain evidence="2">CCM 8711</strain>
    </source>
</reference>
<keyword evidence="3" id="KW-1185">Reference proteome</keyword>
<organism evidence="2 3">
    <name type="scientific">Mucilaginibacter galii</name>
    <dbReference type="NCBI Taxonomy" id="2005073"/>
    <lineage>
        <taxon>Bacteria</taxon>
        <taxon>Pseudomonadati</taxon>
        <taxon>Bacteroidota</taxon>
        <taxon>Sphingobacteriia</taxon>
        <taxon>Sphingobacteriales</taxon>
        <taxon>Sphingobacteriaceae</taxon>
        <taxon>Mucilaginibacter</taxon>
    </lineage>
</organism>
<evidence type="ECO:0000313" key="2">
    <source>
        <dbReference type="EMBL" id="GGI52103.1"/>
    </source>
</evidence>